<feature type="compositionally biased region" description="Basic and acidic residues" evidence="1">
    <location>
        <begin position="64"/>
        <end position="101"/>
    </location>
</feature>
<evidence type="ECO:0000313" key="2">
    <source>
        <dbReference type="EMBL" id="KAF2557934.1"/>
    </source>
</evidence>
<feature type="region of interest" description="Disordered" evidence="1">
    <location>
        <begin position="191"/>
        <end position="262"/>
    </location>
</feature>
<feature type="compositionally biased region" description="Polar residues" evidence="1">
    <location>
        <begin position="139"/>
        <end position="149"/>
    </location>
</feature>
<evidence type="ECO:0000256" key="1">
    <source>
        <dbReference type="SAM" id="MobiDB-lite"/>
    </source>
</evidence>
<feature type="compositionally biased region" description="Polar residues" evidence="1">
    <location>
        <begin position="12"/>
        <end position="23"/>
    </location>
</feature>
<evidence type="ECO:0000313" key="3">
    <source>
        <dbReference type="Proteomes" id="UP000712281"/>
    </source>
</evidence>
<dbReference type="AlphaFoldDB" id="A0A8S9HKN6"/>
<dbReference type="Proteomes" id="UP000712281">
    <property type="component" value="Unassembled WGS sequence"/>
</dbReference>
<feature type="region of interest" description="Disordered" evidence="1">
    <location>
        <begin position="1"/>
        <end position="101"/>
    </location>
</feature>
<reference evidence="2" key="1">
    <citation type="submission" date="2019-12" db="EMBL/GenBank/DDBJ databases">
        <title>Genome sequencing and annotation of Brassica cretica.</title>
        <authorList>
            <person name="Studholme D.J."/>
            <person name="Sarris P.F."/>
        </authorList>
    </citation>
    <scope>NUCLEOTIDE SEQUENCE</scope>
    <source>
        <strain evidence="2">PFS-001/15</strain>
        <tissue evidence="2">Leaf</tissue>
    </source>
</reference>
<name>A0A8S9HKN6_BRACR</name>
<accession>A0A8S9HKN6</accession>
<comment type="caution">
    <text evidence="2">The sequence shown here is derived from an EMBL/GenBank/DDBJ whole genome shotgun (WGS) entry which is preliminary data.</text>
</comment>
<gene>
    <name evidence="2" type="ORF">F2Q68_00017441</name>
</gene>
<feature type="region of interest" description="Disordered" evidence="1">
    <location>
        <begin position="116"/>
        <end position="149"/>
    </location>
</feature>
<proteinExistence type="predicted"/>
<sequence length="327" mass="38013">MHVPNLLRRNENSNGNNEKSLNAQADPPSLTIGTMKRPRSPLNGRHSPNLGRHRLSSSNQPQSDYRREEKRQKLSTPRENRAYRPYQKELSKDRESSYRDHPCKDDVWRRLELPPRASSAYGNGKDISSNSPHREIPYSQKNRWPKQTESYRGRYSNHRHRILEPGVHVPRQGQTLTLIWRQYLPELPYRRKTPQPELSQTLREPPTGPPGPRRSHITDTPTSRDREPCARSSSVIIRDPENRHQTHQHTISLRPEASSPGHKNNVLIQLDLDIDLDLGQDSEITLTEDEITLADSMVMEIERLEMDAEMLDNDDLLDEMHWEGRLP</sequence>
<organism evidence="2 3">
    <name type="scientific">Brassica cretica</name>
    <name type="common">Mustard</name>
    <dbReference type="NCBI Taxonomy" id="69181"/>
    <lineage>
        <taxon>Eukaryota</taxon>
        <taxon>Viridiplantae</taxon>
        <taxon>Streptophyta</taxon>
        <taxon>Embryophyta</taxon>
        <taxon>Tracheophyta</taxon>
        <taxon>Spermatophyta</taxon>
        <taxon>Magnoliopsida</taxon>
        <taxon>eudicotyledons</taxon>
        <taxon>Gunneridae</taxon>
        <taxon>Pentapetalae</taxon>
        <taxon>rosids</taxon>
        <taxon>malvids</taxon>
        <taxon>Brassicales</taxon>
        <taxon>Brassicaceae</taxon>
        <taxon>Brassiceae</taxon>
        <taxon>Brassica</taxon>
    </lineage>
</organism>
<dbReference type="EMBL" id="QGKW02001940">
    <property type="protein sequence ID" value="KAF2557934.1"/>
    <property type="molecule type" value="Genomic_DNA"/>
</dbReference>
<protein>
    <submittedName>
        <fullName evidence="2">Uncharacterized protein</fullName>
    </submittedName>
</protein>